<dbReference type="SUPFAM" id="SSF52151">
    <property type="entry name" value="FabD/lysophospholipase-like"/>
    <property type="match status" value="1"/>
</dbReference>
<dbReference type="Gene3D" id="3.40.1090.10">
    <property type="entry name" value="Cytosolic phospholipase A2 catalytic domain"/>
    <property type="match status" value="1"/>
</dbReference>
<dbReference type="SUPFAM" id="SSF48452">
    <property type="entry name" value="TPR-like"/>
    <property type="match status" value="1"/>
</dbReference>
<dbReference type="AlphaFoldDB" id="A0A9P8I6X9"/>
<reference evidence="1" key="1">
    <citation type="submission" date="2021-03" db="EMBL/GenBank/DDBJ databases">
        <title>Comparative genomics and phylogenomic investigation of the class Geoglossomycetes provide insights into ecological specialization and systematics.</title>
        <authorList>
            <person name="Melie T."/>
            <person name="Pirro S."/>
            <person name="Miller A.N."/>
            <person name="Quandt A."/>
        </authorList>
    </citation>
    <scope>NUCLEOTIDE SEQUENCE</scope>
    <source>
        <strain evidence="1">GBOQ0MN5Z8</strain>
    </source>
</reference>
<dbReference type="Pfam" id="PF13424">
    <property type="entry name" value="TPR_12"/>
    <property type="match status" value="1"/>
</dbReference>
<dbReference type="InterPro" id="IPR011990">
    <property type="entry name" value="TPR-like_helical_dom_sf"/>
</dbReference>
<evidence type="ECO:0000313" key="2">
    <source>
        <dbReference type="Proteomes" id="UP000698800"/>
    </source>
</evidence>
<dbReference type="InterPro" id="IPR053137">
    <property type="entry name" value="NLR-like"/>
</dbReference>
<dbReference type="SUPFAM" id="SSF52540">
    <property type="entry name" value="P-loop containing nucleoside triphosphate hydrolases"/>
    <property type="match status" value="1"/>
</dbReference>
<sequence>MIIGKPPTAYVDGGLGYNNPIRPLLDETRHIWPQREIGCIVSVGTGILASKDIGRTIKPLFESLKDIATDTEKVAREFREEIKHKYGVEQKMYFRFNVQHGLEQVGLEEWKEMDRTKVATQDYVMQEWSQIEACASQLHKPTASARISRSDFRVPFSLKGVPIISAFVGRDSELELMRQCLVPVTEPNRRKICVLHGLGGIGKTQLAIEHARLHKGKYASVFWLDGKTEDSLLRSLVSIPPQLPEGQILSHDIRDIKDTKELKERAQDVLRWFSLEGNHDWLLIFDNIDNTSTLALPSDKQSLATYDVKSYFPNSDQGSVIITTRLQRLMGLGKPIQLKKLGVSHGVDILRNAWGKPMKLYEDYNELRLVERLDGLPLALVLAGSFLASTGISATKYLELYEKSWDEINEEALVQGDYTNGTIATTWVISYNELKRRDVGAAKLLQLWGYLDNQDLWFQLLQWPGYQDQAPEWLRRITAKEIDFLRTIGILLGYSLIEQNECSDGYSMHTVVHDWIRGFTNKEDGGLFRIGIASVGLAAPTVEEKDYWTMQRRLLPHANRLSQSLHKNHILDSFQGEMYGASYLHGLQNLGALYRDQGKLAEAEAMLQQALAGKEKALGPEHTSTLDTVHNLGALYRGQGKLAEAEA</sequence>
<dbReference type="InterPro" id="IPR016035">
    <property type="entry name" value="Acyl_Trfase/lysoPLipase"/>
</dbReference>
<organism evidence="1 2">
    <name type="scientific">Glutinoglossum americanum</name>
    <dbReference type="NCBI Taxonomy" id="1670608"/>
    <lineage>
        <taxon>Eukaryota</taxon>
        <taxon>Fungi</taxon>
        <taxon>Dikarya</taxon>
        <taxon>Ascomycota</taxon>
        <taxon>Pezizomycotina</taxon>
        <taxon>Geoglossomycetes</taxon>
        <taxon>Geoglossales</taxon>
        <taxon>Geoglossaceae</taxon>
        <taxon>Glutinoglossum</taxon>
    </lineage>
</organism>
<keyword evidence="2" id="KW-1185">Reference proteome</keyword>
<dbReference type="GO" id="GO:0043531">
    <property type="term" value="F:ADP binding"/>
    <property type="evidence" value="ECO:0007669"/>
    <property type="project" value="InterPro"/>
</dbReference>
<evidence type="ECO:0000313" key="1">
    <source>
        <dbReference type="EMBL" id="KAH0542026.1"/>
    </source>
</evidence>
<dbReference type="PANTHER" id="PTHR46082:SF6">
    <property type="entry name" value="AAA+ ATPASE DOMAIN-CONTAINING PROTEIN-RELATED"/>
    <property type="match status" value="1"/>
</dbReference>
<dbReference type="PRINTS" id="PR00364">
    <property type="entry name" value="DISEASERSIST"/>
</dbReference>
<gene>
    <name evidence="1" type="ORF">FGG08_003575</name>
</gene>
<name>A0A9P8I6X9_9PEZI</name>
<dbReference type="OrthoDB" id="1658288at2759"/>
<dbReference type="Gene3D" id="1.25.40.10">
    <property type="entry name" value="Tetratricopeptide repeat domain"/>
    <property type="match status" value="1"/>
</dbReference>
<dbReference type="Gene3D" id="3.40.50.300">
    <property type="entry name" value="P-loop containing nucleotide triphosphate hydrolases"/>
    <property type="match status" value="1"/>
</dbReference>
<dbReference type="InterPro" id="IPR027417">
    <property type="entry name" value="P-loop_NTPase"/>
</dbReference>
<protein>
    <submittedName>
        <fullName evidence="1">Uncharacterized protein</fullName>
    </submittedName>
</protein>
<dbReference type="EMBL" id="JAGHQL010000063">
    <property type="protein sequence ID" value="KAH0542026.1"/>
    <property type="molecule type" value="Genomic_DNA"/>
</dbReference>
<dbReference type="PANTHER" id="PTHR46082">
    <property type="entry name" value="ATP/GTP-BINDING PROTEIN-RELATED"/>
    <property type="match status" value="1"/>
</dbReference>
<feature type="non-terminal residue" evidence="1">
    <location>
        <position position="647"/>
    </location>
</feature>
<accession>A0A9P8I6X9</accession>
<dbReference type="Proteomes" id="UP000698800">
    <property type="component" value="Unassembled WGS sequence"/>
</dbReference>
<proteinExistence type="predicted"/>
<comment type="caution">
    <text evidence="1">The sequence shown here is derived from an EMBL/GenBank/DDBJ whole genome shotgun (WGS) entry which is preliminary data.</text>
</comment>